<keyword evidence="11" id="KW-0464">Manganese</keyword>
<organism evidence="16 17">
    <name type="scientific">Holzapfeliella saturejae</name>
    <dbReference type="NCBI Taxonomy" id="3082953"/>
    <lineage>
        <taxon>Bacteria</taxon>
        <taxon>Bacillati</taxon>
        <taxon>Bacillota</taxon>
        <taxon>Bacilli</taxon>
        <taxon>Lactobacillales</taxon>
        <taxon>Lactobacillaceae</taxon>
        <taxon>Holzapfeliella</taxon>
    </lineage>
</organism>
<dbReference type="Proteomes" id="UP001377804">
    <property type="component" value="Unassembled WGS sequence"/>
</dbReference>
<dbReference type="Gene3D" id="3.30.470.20">
    <property type="entry name" value="ATP-grasp fold, B domain"/>
    <property type="match status" value="1"/>
</dbReference>
<evidence type="ECO:0000256" key="5">
    <source>
        <dbReference type="ARBA" id="ARBA00022723"/>
    </source>
</evidence>
<dbReference type="PANTHER" id="PTHR23132:SF25">
    <property type="entry name" value="D-ALANINE--D-ALANINE LIGASE A"/>
    <property type="match status" value="1"/>
</dbReference>
<keyword evidence="6 14" id="KW-0547">Nucleotide-binding</keyword>
<name>A0ABU8SEZ8_9LACO</name>
<keyword evidence="10 13" id="KW-0573">Peptidoglycan synthesis</keyword>
<keyword evidence="9 13" id="KW-0133">Cell shape</keyword>
<dbReference type="InterPro" id="IPR000291">
    <property type="entry name" value="D-Ala_lig_Van_CS"/>
</dbReference>
<evidence type="ECO:0000256" key="4">
    <source>
        <dbReference type="ARBA" id="ARBA00022598"/>
    </source>
</evidence>
<evidence type="ECO:0000313" key="16">
    <source>
        <dbReference type="EMBL" id="MEJ6347964.1"/>
    </source>
</evidence>
<proteinExistence type="inferred from homology"/>
<dbReference type="PROSITE" id="PS50975">
    <property type="entry name" value="ATP_GRASP"/>
    <property type="match status" value="1"/>
</dbReference>
<gene>
    <name evidence="13" type="primary">ddl</name>
    <name evidence="16" type="ORF">R4Y45_01815</name>
</gene>
<dbReference type="Pfam" id="PF01820">
    <property type="entry name" value="Dala_Dala_lig_N"/>
    <property type="match status" value="1"/>
</dbReference>
<dbReference type="Gene3D" id="3.40.50.20">
    <property type="match status" value="1"/>
</dbReference>
<evidence type="ECO:0000256" key="8">
    <source>
        <dbReference type="ARBA" id="ARBA00022842"/>
    </source>
</evidence>
<dbReference type="PANTHER" id="PTHR23132">
    <property type="entry name" value="D-ALANINE--D-ALANINE LIGASE"/>
    <property type="match status" value="1"/>
</dbReference>
<dbReference type="InterPro" id="IPR011761">
    <property type="entry name" value="ATP-grasp"/>
</dbReference>
<evidence type="ECO:0000259" key="15">
    <source>
        <dbReference type="PROSITE" id="PS50975"/>
    </source>
</evidence>
<dbReference type="InterPro" id="IPR013815">
    <property type="entry name" value="ATP_grasp_subdomain_1"/>
</dbReference>
<dbReference type="InterPro" id="IPR011127">
    <property type="entry name" value="Dala_Dala_lig_N"/>
</dbReference>
<evidence type="ECO:0000256" key="14">
    <source>
        <dbReference type="PROSITE-ProRule" id="PRU00409"/>
    </source>
</evidence>
<evidence type="ECO:0000256" key="2">
    <source>
        <dbReference type="ARBA" id="ARBA00001946"/>
    </source>
</evidence>
<dbReference type="RefSeq" id="WP_339970238.1">
    <property type="nucleotide sequence ID" value="NZ_JAWMWG010000001.1"/>
</dbReference>
<evidence type="ECO:0000256" key="12">
    <source>
        <dbReference type="ARBA" id="ARBA00023316"/>
    </source>
</evidence>
<dbReference type="Gene3D" id="3.30.1490.20">
    <property type="entry name" value="ATP-grasp fold, A domain"/>
    <property type="match status" value="1"/>
</dbReference>
<dbReference type="InterPro" id="IPR016185">
    <property type="entry name" value="PreATP-grasp_dom_sf"/>
</dbReference>
<keyword evidence="12 13" id="KW-0961">Cell wall biogenesis/degradation</keyword>
<comment type="cofactor">
    <cofactor evidence="2">
        <name>Mg(2+)</name>
        <dbReference type="ChEBI" id="CHEBI:18420"/>
    </cofactor>
</comment>
<dbReference type="PROSITE" id="PS00843">
    <property type="entry name" value="DALA_DALA_LIGASE_1"/>
    <property type="match status" value="1"/>
</dbReference>
<dbReference type="Pfam" id="PF07478">
    <property type="entry name" value="Dala_Dala_lig_C"/>
    <property type="match status" value="1"/>
</dbReference>
<evidence type="ECO:0000256" key="9">
    <source>
        <dbReference type="ARBA" id="ARBA00022960"/>
    </source>
</evidence>
<keyword evidence="4 13" id="KW-0436">Ligase</keyword>
<dbReference type="SUPFAM" id="SSF56059">
    <property type="entry name" value="Glutathione synthetase ATP-binding domain-like"/>
    <property type="match status" value="1"/>
</dbReference>
<keyword evidence="13" id="KW-0963">Cytoplasm</keyword>
<evidence type="ECO:0000256" key="6">
    <source>
        <dbReference type="ARBA" id="ARBA00022741"/>
    </source>
</evidence>
<reference evidence="16 17" key="1">
    <citation type="submission" date="2023-10" db="EMBL/GenBank/DDBJ databases">
        <title>Holzapfeliella saturejae sp. nov. isolated from Satureja montana flowers.</title>
        <authorList>
            <person name="Alcantara C."/>
            <person name="Zuniga M."/>
            <person name="Landete J.M."/>
            <person name="Monedero V."/>
        </authorList>
    </citation>
    <scope>NUCLEOTIDE SEQUENCE [LARGE SCALE GENOMIC DNA]</scope>
    <source>
        <strain evidence="16 17">He02</strain>
    </source>
</reference>
<dbReference type="EC" id="6.3.2.4" evidence="13"/>
<dbReference type="InterPro" id="IPR011095">
    <property type="entry name" value="Dala_Dala_lig_C"/>
</dbReference>
<comment type="pathway">
    <text evidence="13">Cell wall biogenesis; peptidoglycan biosynthesis.</text>
</comment>
<keyword evidence="17" id="KW-1185">Reference proteome</keyword>
<evidence type="ECO:0000256" key="3">
    <source>
        <dbReference type="ARBA" id="ARBA00010871"/>
    </source>
</evidence>
<evidence type="ECO:0000256" key="10">
    <source>
        <dbReference type="ARBA" id="ARBA00022984"/>
    </source>
</evidence>
<dbReference type="SUPFAM" id="SSF52440">
    <property type="entry name" value="PreATP-grasp domain"/>
    <property type="match status" value="1"/>
</dbReference>
<evidence type="ECO:0000256" key="7">
    <source>
        <dbReference type="ARBA" id="ARBA00022840"/>
    </source>
</evidence>
<dbReference type="NCBIfam" id="NF002528">
    <property type="entry name" value="PRK01966.1-4"/>
    <property type="match status" value="1"/>
</dbReference>
<feature type="domain" description="ATP-grasp" evidence="15">
    <location>
        <begin position="134"/>
        <end position="339"/>
    </location>
</feature>
<sequence length="355" mass="39381">MMKKTKVGLIFGGNSSEYEVSVQSAKNIYEAIDKTKYEVYPMALTQAGFMVDLETSKQLFDNPRLEVENKAAVANIANITQLGDYQDVDVFFPIVHGNIGEDGALQGLFRILDKPFVGSDVLSTAVTMDKDFTKIIAQRAGIQVADWVIVKRHTKDDWTYDKVSQKLGSTVFIKPSNQGSSVGISKATDEESFNKGLAEAFEYDDKVLVEEAINGVEIEVAVLGNENPKASGVGQITTPEGEFYSYENKYIDESGATLTIPAPISDELTQEVKAEALKVYDILECSGLARVDFMLQKSDSKIIFNELNALPGFTNISMYPKLFELEGISYPDLIDHLITYAQARFAHKKELHHTR</sequence>
<evidence type="ECO:0000313" key="17">
    <source>
        <dbReference type="Proteomes" id="UP001377804"/>
    </source>
</evidence>
<comment type="similarity">
    <text evidence="3 13">Belongs to the D-alanine--D-alanine ligase family.</text>
</comment>
<keyword evidence="8" id="KW-0460">Magnesium</keyword>
<dbReference type="HAMAP" id="MF_00047">
    <property type="entry name" value="Dala_Dala_lig"/>
    <property type="match status" value="1"/>
</dbReference>
<evidence type="ECO:0000256" key="13">
    <source>
        <dbReference type="HAMAP-Rule" id="MF_00047"/>
    </source>
</evidence>
<dbReference type="NCBIfam" id="TIGR01205">
    <property type="entry name" value="D_ala_D_alaTIGR"/>
    <property type="match status" value="1"/>
</dbReference>
<comment type="subcellular location">
    <subcellularLocation>
        <location evidence="13">Cytoplasm</location>
    </subcellularLocation>
</comment>
<dbReference type="EMBL" id="JAWMWG010000001">
    <property type="protein sequence ID" value="MEJ6347964.1"/>
    <property type="molecule type" value="Genomic_DNA"/>
</dbReference>
<protein>
    <recommendedName>
        <fullName evidence="13">D-alanine--D-alanine ligase</fullName>
        <ecNumber evidence="13">6.3.2.4</ecNumber>
    </recommendedName>
    <alternativeName>
        <fullName evidence="13">D-Ala-D-Ala ligase</fullName>
    </alternativeName>
    <alternativeName>
        <fullName evidence="13">D-alanylalanine synthetase</fullName>
    </alternativeName>
</protein>
<dbReference type="GO" id="GO:0016874">
    <property type="term" value="F:ligase activity"/>
    <property type="evidence" value="ECO:0007669"/>
    <property type="project" value="UniProtKB-KW"/>
</dbReference>
<comment type="caution">
    <text evidence="16">The sequence shown here is derived from an EMBL/GenBank/DDBJ whole genome shotgun (WGS) entry which is preliminary data.</text>
</comment>
<comment type="cofactor">
    <cofactor evidence="1">
        <name>Mn(2+)</name>
        <dbReference type="ChEBI" id="CHEBI:29035"/>
    </cofactor>
</comment>
<evidence type="ECO:0000256" key="11">
    <source>
        <dbReference type="ARBA" id="ARBA00023211"/>
    </source>
</evidence>
<dbReference type="InterPro" id="IPR005905">
    <property type="entry name" value="D_ala_D_ala"/>
</dbReference>
<evidence type="ECO:0000256" key="1">
    <source>
        <dbReference type="ARBA" id="ARBA00001936"/>
    </source>
</evidence>
<keyword evidence="5" id="KW-0479">Metal-binding</keyword>
<comment type="catalytic activity">
    <reaction evidence="13">
        <text>2 D-alanine + ATP = D-alanyl-D-alanine + ADP + phosphate + H(+)</text>
        <dbReference type="Rhea" id="RHEA:11224"/>
        <dbReference type="ChEBI" id="CHEBI:15378"/>
        <dbReference type="ChEBI" id="CHEBI:30616"/>
        <dbReference type="ChEBI" id="CHEBI:43474"/>
        <dbReference type="ChEBI" id="CHEBI:57416"/>
        <dbReference type="ChEBI" id="CHEBI:57822"/>
        <dbReference type="ChEBI" id="CHEBI:456216"/>
        <dbReference type="EC" id="6.3.2.4"/>
    </reaction>
</comment>
<accession>A0ABU8SEZ8</accession>
<dbReference type="PROSITE" id="PS00844">
    <property type="entry name" value="DALA_DALA_LIGASE_2"/>
    <property type="match status" value="1"/>
</dbReference>
<keyword evidence="7 14" id="KW-0067">ATP-binding</keyword>
<comment type="function">
    <text evidence="13">Cell wall formation.</text>
</comment>
<dbReference type="PIRSF" id="PIRSF039102">
    <property type="entry name" value="Ddl/VanB"/>
    <property type="match status" value="1"/>
</dbReference>